<accession>F0SLS7</accession>
<dbReference type="Pfam" id="PF00639">
    <property type="entry name" value="Rotamase"/>
    <property type="match status" value="1"/>
</dbReference>
<dbReference type="GO" id="GO:0003755">
    <property type="term" value="F:peptidyl-prolyl cis-trans isomerase activity"/>
    <property type="evidence" value="ECO:0007669"/>
    <property type="project" value="UniProtKB-KW"/>
</dbReference>
<evidence type="ECO:0000313" key="6">
    <source>
        <dbReference type="Proteomes" id="UP000006860"/>
    </source>
</evidence>
<feature type="chain" id="PRO_5007913932" evidence="3">
    <location>
        <begin position="24"/>
        <end position="310"/>
    </location>
</feature>
<keyword evidence="1" id="KW-0697">Rotamase</keyword>
<feature type="signal peptide" evidence="3">
    <location>
        <begin position="1"/>
        <end position="23"/>
    </location>
</feature>
<dbReference type="OrthoDB" id="14196at2"/>
<feature type="domain" description="PpiC" evidence="4">
    <location>
        <begin position="165"/>
        <end position="268"/>
    </location>
</feature>
<evidence type="ECO:0000256" key="2">
    <source>
        <dbReference type="SAM" id="Coils"/>
    </source>
</evidence>
<organism evidence="5 6">
    <name type="scientific">Rubinisphaera brasiliensis (strain ATCC 49424 / DSM 5305 / JCM 21570 / IAM 15109 / NBRC 103401 / IFAM 1448)</name>
    <name type="common">Planctomyces brasiliensis</name>
    <dbReference type="NCBI Taxonomy" id="756272"/>
    <lineage>
        <taxon>Bacteria</taxon>
        <taxon>Pseudomonadati</taxon>
        <taxon>Planctomycetota</taxon>
        <taxon>Planctomycetia</taxon>
        <taxon>Planctomycetales</taxon>
        <taxon>Planctomycetaceae</taxon>
        <taxon>Rubinisphaera</taxon>
    </lineage>
</organism>
<evidence type="ECO:0000256" key="3">
    <source>
        <dbReference type="SAM" id="SignalP"/>
    </source>
</evidence>
<dbReference type="PANTHER" id="PTHR47245">
    <property type="entry name" value="PEPTIDYLPROLYL ISOMERASE"/>
    <property type="match status" value="1"/>
</dbReference>
<dbReference type="PANTHER" id="PTHR47245:SF2">
    <property type="entry name" value="PEPTIDYL-PROLYL CIS-TRANS ISOMERASE HP_0175-RELATED"/>
    <property type="match status" value="1"/>
</dbReference>
<dbReference type="PROSITE" id="PS01096">
    <property type="entry name" value="PPIC_PPIASE_1"/>
    <property type="match status" value="1"/>
</dbReference>
<keyword evidence="6" id="KW-1185">Reference proteome</keyword>
<dbReference type="PROSITE" id="PS50198">
    <property type="entry name" value="PPIC_PPIASE_2"/>
    <property type="match status" value="1"/>
</dbReference>
<dbReference type="Gene3D" id="1.10.4030.10">
    <property type="entry name" value="Porin chaperone SurA, peptide-binding domain"/>
    <property type="match status" value="1"/>
</dbReference>
<keyword evidence="3" id="KW-0732">Signal</keyword>
<dbReference type="InterPro" id="IPR000297">
    <property type="entry name" value="PPIase_PpiC"/>
</dbReference>
<sequence>MRRNDRFLLVALSFFSLCTTFLAAQPEASPKSSQQELAALVGKTRITQAQVDLYLTTLGLPEDQWDTHRSRAVDQLIERTLVRQFLNERNVTPPSATLDRQLALVEQVLRNEENPEAALKKLGMTRDELQAELSLPLAWRRYVRQIVSERQIAEYFEKHQSELDGTKRKAAQIFLKLPQDASETDIEQAKSRLNELKQQIQAGQLTFAEAAQQHSESPSADKGGELGAFTFSGQMPAAIAKQAFETPVGEISEPFASSFGVHLLHVTEEIPGQFSLEDARPAILDRYSDEIWKQAVNRLKQTTRVVRLVD</sequence>
<dbReference type="SUPFAM" id="SSF109998">
    <property type="entry name" value="Triger factor/SurA peptide-binding domain-like"/>
    <property type="match status" value="1"/>
</dbReference>
<reference evidence="6" key="1">
    <citation type="submission" date="2011-02" db="EMBL/GenBank/DDBJ databases">
        <title>The complete genome of Planctomyces brasiliensis DSM 5305.</title>
        <authorList>
            <person name="Lucas S."/>
            <person name="Copeland A."/>
            <person name="Lapidus A."/>
            <person name="Bruce D."/>
            <person name="Goodwin L."/>
            <person name="Pitluck S."/>
            <person name="Kyrpides N."/>
            <person name="Mavromatis K."/>
            <person name="Pagani I."/>
            <person name="Ivanova N."/>
            <person name="Ovchinnikova G."/>
            <person name="Lu M."/>
            <person name="Detter J.C."/>
            <person name="Han C."/>
            <person name="Land M."/>
            <person name="Hauser L."/>
            <person name="Markowitz V."/>
            <person name="Cheng J.-F."/>
            <person name="Hugenholtz P."/>
            <person name="Woyke T."/>
            <person name="Wu D."/>
            <person name="Tindall B."/>
            <person name="Pomrenke H.G."/>
            <person name="Brambilla E."/>
            <person name="Klenk H.-P."/>
            <person name="Eisen J.A."/>
        </authorList>
    </citation>
    <scope>NUCLEOTIDE SEQUENCE [LARGE SCALE GENOMIC DNA]</scope>
    <source>
        <strain evidence="6">ATCC 49424 / DSM 5305 / JCM 21570 / NBRC 103401 / IFAM 1448</strain>
    </source>
</reference>
<dbReference type="SUPFAM" id="SSF54534">
    <property type="entry name" value="FKBP-like"/>
    <property type="match status" value="1"/>
</dbReference>
<dbReference type="EMBL" id="CP002546">
    <property type="protein sequence ID" value="ADY58818.1"/>
    <property type="molecule type" value="Genomic_DNA"/>
</dbReference>
<dbReference type="InterPro" id="IPR027304">
    <property type="entry name" value="Trigger_fact/SurA_dom_sf"/>
</dbReference>
<feature type="coiled-coil region" evidence="2">
    <location>
        <begin position="179"/>
        <end position="213"/>
    </location>
</feature>
<dbReference type="eggNOG" id="COG0760">
    <property type="taxonomic scope" value="Bacteria"/>
</dbReference>
<keyword evidence="1 5" id="KW-0413">Isomerase</keyword>
<evidence type="ECO:0000259" key="4">
    <source>
        <dbReference type="PROSITE" id="PS50198"/>
    </source>
</evidence>
<dbReference type="InterPro" id="IPR050245">
    <property type="entry name" value="PrsA_foldase"/>
</dbReference>
<protein>
    <submittedName>
        <fullName evidence="5">PpiC-type peptidyl-prolyl cis-trans isomerase</fullName>
    </submittedName>
</protein>
<dbReference type="InterPro" id="IPR023058">
    <property type="entry name" value="PPIase_PpiC_CS"/>
</dbReference>
<dbReference type="KEGG" id="pbs:Plabr_1203"/>
<dbReference type="AlphaFoldDB" id="F0SLS7"/>
<dbReference type="RefSeq" id="WP_013627551.1">
    <property type="nucleotide sequence ID" value="NC_015174.1"/>
</dbReference>
<evidence type="ECO:0000313" key="5">
    <source>
        <dbReference type="EMBL" id="ADY58818.1"/>
    </source>
</evidence>
<dbReference type="HOGENOM" id="CLU_782682_0_0_0"/>
<name>F0SLS7_RUBBR</name>
<evidence type="ECO:0000256" key="1">
    <source>
        <dbReference type="PROSITE-ProRule" id="PRU00278"/>
    </source>
</evidence>
<dbReference type="InterPro" id="IPR046357">
    <property type="entry name" value="PPIase_dom_sf"/>
</dbReference>
<keyword evidence="2" id="KW-0175">Coiled coil</keyword>
<dbReference type="Proteomes" id="UP000006860">
    <property type="component" value="Chromosome"/>
</dbReference>
<dbReference type="STRING" id="756272.Plabr_1203"/>
<gene>
    <name evidence="5" type="ordered locus">Plabr_1203</name>
</gene>
<dbReference type="Gene3D" id="3.10.50.40">
    <property type="match status" value="1"/>
</dbReference>
<proteinExistence type="predicted"/>